<proteinExistence type="predicted"/>
<keyword evidence="2" id="KW-1185">Reference proteome</keyword>
<organism evidence="1 2">
    <name type="scientific">Solanum commersonii</name>
    <name type="common">Commerson's wild potato</name>
    <name type="synonym">Commerson's nightshade</name>
    <dbReference type="NCBI Taxonomy" id="4109"/>
    <lineage>
        <taxon>Eukaryota</taxon>
        <taxon>Viridiplantae</taxon>
        <taxon>Streptophyta</taxon>
        <taxon>Embryophyta</taxon>
        <taxon>Tracheophyta</taxon>
        <taxon>Spermatophyta</taxon>
        <taxon>Magnoliopsida</taxon>
        <taxon>eudicotyledons</taxon>
        <taxon>Gunneridae</taxon>
        <taxon>Pentapetalae</taxon>
        <taxon>asterids</taxon>
        <taxon>lamiids</taxon>
        <taxon>Solanales</taxon>
        <taxon>Solanaceae</taxon>
        <taxon>Solanoideae</taxon>
        <taxon>Solaneae</taxon>
        <taxon>Solanum</taxon>
    </lineage>
</organism>
<accession>A0A9J6A4N4</accession>
<comment type="caution">
    <text evidence="1">The sequence shown here is derived from an EMBL/GenBank/DDBJ whole genome shotgun (WGS) entry which is preliminary data.</text>
</comment>
<dbReference type="AlphaFoldDB" id="A0A9J6A4N4"/>
<evidence type="ECO:0000313" key="2">
    <source>
        <dbReference type="Proteomes" id="UP000824120"/>
    </source>
</evidence>
<sequence length="59" mass="6974">MLKAEEKQEDSDRDVEEGDSFYNLSAFWVLVVKIWRGLRHDFLCGFSESSKEKWSSMLI</sequence>
<reference evidence="1 2" key="1">
    <citation type="submission" date="2020-09" db="EMBL/GenBank/DDBJ databases">
        <title>De no assembly of potato wild relative species, Solanum commersonii.</title>
        <authorList>
            <person name="Cho K."/>
        </authorList>
    </citation>
    <scope>NUCLEOTIDE SEQUENCE [LARGE SCALE GENOMIC DNA]</scope>
    <source>
        <strain evidence="1">LZ3.2</strain>
        <tissue evidence="1">Leaf</tissue>
    </source>
</reference>
<gene>
    <name evidence="1" type="ORF">H5410_019083</name>
</gene>
<evidence type="ECO:0000313" key="1">
    <source>
        <dbReference type="EMBL" id="KAG5619259.1"/>
    </source>
</evidence>
<name>A0A9J6A4N4_SOLCO</name>
<dbReference type="EMBL" id="JACXVP010000003">
    <property type="protein sequence ID" value="KAG5619259.1"/>
    <property type="molecule type" value="Genomic_DNA"/>
</dbReference>
<protein>
    <submittedName>
        <fullName evidence="1">Uncharacterized protein</fullName>
    </submittedName>
</protein>
<dbReference type="Proteomes" id="UP000824120">
    <property type="component" value="Chromosome 3"/>
</dbReference>